<keyword evidence="2" id="KW-1185">Reference proteome</keyword>
<name>A0A9X1YG00_9PROT</name>
<dbReference type="RefSeq" id="WP_248670040.1">
    <property type="nucleotide sequence ID" value="NZ_JALPRX010000162.1"/>
</dbReference>
<dbReference type="Proteomes" id="UP001139516">
    <property type="component" value="Unassembled WGS sequence"/>
</dbReference>
<evidence type="ECO:0000313" key="1">
    <source>
        <dbReference type="EMBL" id="MCK8787997.1"/>
    </source>
</evidence>
<dbReference type="AlphaFoldDB" id="A0A9X1YG00"/>
<sequence length="250" mass="27281">MATLADIDGEITLEISGAAVTPARFRRAVIGFFDILTEVSDAAAAESGEHVEWRIQVKKGSNLIGASPAPGVSPAVVAWVQARVIRGLEQLEREPLDPPAFSERALTGARHLAQSASDKPGEDTTVRVWSRQEVVPVTRQTVEHVASVLEGEYSDHGTVEGQLNTVTSAGGYRVVIYEPVFGKAVRCDVPQDMMPLALKLFGRRVEAHGSIRYRRDGTIARVRVEELVPFPLDNDLPTHEEVRGILRTLT</sequence>
<evidence type="ECO:0000313" key="2">
    <source>
        <dbReference type="Proteomes" id="UP001139516"/>
    </source>
</evidence>
<reference evidence="1" key="1">
    <citation type="submission" date="2022-04" db="EMBL/GenBank/DDBJ databases">
        <title>Roseomonas acroporae sp. nov., isolated from coral Acropora digitifera.</title>
        <authorList>
            <person name="Sun H."/>
        </authorList>
    </citation>
    <scope>NUCLEOTIDE SEQUENCE</scope>
    <source>
        <strain evidence="1">NAR14</strain>
    </source>
</reference>
<accession>A0A9X1YG00</accession>
<proteinExistence type="predicted"/>
<gene>
    <name evidence="1" type="ORF">M0638_26940</name>
</gene>
<comment type="caution">
    <text evidence="1">The sequence shown here is derived from an EMBL/GenBank/DDBJ whole genome shotgun (WGS) entry which is preliminary data.</text>
</comment>
<organism evidence="1 2">
    <name type="scientific">Roseomonas acroporae</name>
    <dbReference type="NCBI Taxonomy" id="2937791"/>
    <lineage>
        <taxon>Bacteria</taxon>
        <taxon>Pseudomonadati</taxon>
        <taxon>Pseudomonadota</taxon>
        <taxon>Alphaproteobacteria</taxon>
        <taxon>Acetobacterales</taxon>
        <taxon>Roseomonadaceae</taxon>
        <taxon>Roseomonas</taxon>
    </lineage>
</organism>
<dbReference type="EMBL" id="JALPRX010000162">
    <property type="protein sequence ID" value="MCK8787997.1"/>
    <property type="molecule type" value="Genomic_DNA"/>
</dbReference>
<protein>
    <submittedName>
        <fullName evidence="1">Uncharacterized protein</fullName>
    </submittedName>
</protein>